<evidence type="ECO:0000313" key="5">
    <source>
        <dbReference type="Proteomes" id="UP000242287"/>
    </source>
</evidence>
<dbReference type="Proteomes" id="UP000242287">
    <property type="component" value="Unassembled WGS sequence"/>
</dbReference>
<evidence type="ECO:0000256" key="3">
    <source>
        <dbReference type="HAMAP-Rule" id="MF_03054"/>
    </source>
</evidence>
<evidence type="ECO:0000313" key="4">
    <source>
        <dbReference type="EMBL" id="PFH53008.1"/>
    </source>
</evidence>
<dbReference type="InterPro" id="IPR019407">
    <property type="entry name" value="CTU2"/>
</dbReference>
<keyword evidence="5" id="KW-1185">Reference proteome</keyword>
<dbReference type="GO" id="GO:0016783">
    <property type="term" value="F:sulfurtransferase activity"/>
    <property type="evidence" value="ECO:0007669"/>
    <property type="project" value="TreeGrafter"/>
</dbReference>
<sequence length="536" mass="59007">MSCENTGTIEKDAVMLRRPKFDRSKLCVKCKLNPGNVVIRHSVFCKTCFFPLVTTKFKRGLDPYINPKSDASRRKTLKASGNLLLSFSGGLGSTVLIDLVNQCYLAPFAVTEDGKPKGGKDHPRNGRVWKKVTVCYVETSSAYSGARDRLEDVRQVVNQYQNVEFIPLRIEDAFNEDWWTQNGGRLGDSTLRVELSNEDLPLSAERSPKSQLPREALKQFLSSLPTQTAIITAIQNLVRVLLLHTAHVTESSHLLLGTSLTSLSIAHISSIAQGGGFTVREEAQEEWAPDLPIAGSSLPKTGQIQRKNIRVIRPLRDVGMKECGIWAWWRGLHIVGREMSKHGKQEIGSLTRDFIVGLEADYPSTVSTIARTCAKVESKEEPAGATICIGLHKLTIARPAQRDVQGWKSRISIRSYPFDLTDPHLPLHTKSSSIVPPLGASHSSGVPADPLATLTPHLCYLCHTTLTSRSSRGTAGNGALPQSGESVPLPAWVASRLYKGSVSSEPDQPIGEIWETTKMDEKDMKNVIAEYLIPDE</sequence>
<dbReference type="GO" id="GO:0005829">
    <property type="term" value="C:cytosol"/>
    <property type="evidence" value="ECO:0007669"/>
    <property type="project" value="TreeGrafter"/>
</dbReference>
<dbReference type="GO" id="GO:0002143">
    <property type="term" value="P:tRNA wobble position uridine thiolation"/>
    <property type="evidence" value="ECO:0007669"/>
    <property type="project" value="TreeGrafter"/>
</dbReference>
<reference evidence="4 5" key="1">
    <citation type="submission" date="2014-02" db="EMBL/GenBank/DDBJ databases">
        <title>Transposable element dynamics among asymbiotic and ectomycorrhizal Amanita fungi.</title>
        <authorList>
            <consortium name="DOE Joint Genome Institute"/>
            <person name="Hess J."/>
            <person name="Skrede I."/>
            <person name="Wolfe B."/>
            <person name="LaButti K."/>
            <person name="Ohm R.A."/>
            <person name="Grigoriev I.V."/>
            <person name="Pringle A."/>
        </authorList>
    </citation>
    <scope>NUCLEOTIDE SEQUENCE [LARGE SCALE GENOMIC DNA]</scope>
    <source>
        <strain evidence="4 5">SKay4041</strain>
    </source>
</reference>
<keyword evidence="1 3" id="KW-0963">Cytoplasm</keyword>
<evidence type="ECO:0000256" key="1">
    <source>
        <dbReference type="ARBA" id="ARBA00022490"/>
    </source>
</evidence>
<dbReference type="HAMAP" id="MF_03054">
    <property type="entry name" value="CTU2"/>
    <property type="match status" value="1"/>
</dbReference>
<dbReference type="UniPathway" id="UPA00988"/>
<comment type="similarity">
    <text evidence="3">Belongs to the CTU2/NCS2 family.</text>
</comment>
<dbReference type="GO" id="GO:0000049">
    <property type="term" value="F:tRNA binding"/>
    <property type="evidence" value="ECO:0007669"/>
    <property type="project" value="InterPro"/>
</dbReference>
<proteinExistence type="inferred from homology"/>
<comment type="pathway">
    <text evidence="3">tRNA modification; 5-methoxycarbonylmethyl-2-thiouridine-tRNA biosynthesis.</text>
</comment>
<evidence type="ECO:0000256" key="2">
    <source>
        <dbReference type="ARBA" id="ARBA00022694"/>
    </source>
</evidence>
<comment type="function">
    <text evidence="3">Plays a central role in 2-thiolation of mcm(5)S(2)U at tRNA wobble positions of tRNA(Lys), tRNA(Glu) and tRNA(Gln). May act by forming a heterodimer with NCS6 that ligates sulfur from thiocarboxylated URM1 onto the uridine of tRNAs at wobble position. Prior mcm(5) tRNA modification by the elongator complex is required for 2-thiolation. May also be involved in protein urmylation.</text>
</comment>
<dbReference type="EMBL" id="KZ301976">
    <property type="protein sequence ID" value="PFH53008.1"/>
    <property type="molecule type" value="Genomic_DNA"/>
</dbReference>
<comment type="subcellular location">
    <subcellularLocation>
        <location evidence="3">Cytoplasm</location>
    </subcellularLocation>
</comment>
<dbReference type="Gene3D" id="3.40.50.620">
    <property type="entry name" value="HUPs"/>
    <property type="match status" value="1"/>
</dbReference>
<dbReference type="PANTHER" id="PTHR20882">
    <property type="entry name" value="CYTOPLASMIC TRNA 2-THIOLATION PROTEIN 2"/>
    <property type="match status" value="1"/>
</dbReference>
<name>A0A2A9NSC7_9AGAR</name>
<dbReference type="InterPro" id="IPR014729">
    <property type="entry name" value="Rossmann-like_a/b/a_fold"/>
</dbReference>
<dbReference type="GO" id="GO:0016779">
    <property type="term" value="F:nucleotidyltransferase activity"/>
    <property type="evidence" value="ECO:0007669"/>
    <property type="project" value="UniProtKB-UniRule"/>
</dbReference>
<dbReference type="GO" id="GO:0032447">
    <property type="term" value="P:protein urmylation"/>
    <property type="evidence" value="ECO:0007669"/>
    <property type="project" value="UniProtKB-UniRule"/>
</dbReference>
<dbReference type="PANTHER" id="PTHR20882:SF14">
    <property type="entry name" value="CYTOPLASMIC TRNA 2-THIOLATION PROTEIN 2"/>
    <property type="match status" value="1"/>
</dbReference>
<gene>
    <name evidence="3" type="primary">NCS2</name>
    <name evidence="3" type="synonym">CTU2</name>
    <name evidence="4" type="ORF">AMATHDRAFT_84234</name>
</gene>
<protein>
    <recommendedName>
        <fullName evidence="3">Cytoplasmic tRNA 2-thiolation protein 2</fullName>
    </recommendedName>
</protein>
<dbReference type="SUPFAM" id="SSF52402">
    <property type="entry name" value="Adenine nucleotide alpha hydrolases-like"/>
    <property type="match status" value="1"/>
</dbReference>
<dbReference type="AlphaFoldDB" id="A0A2A9NSC7"/>
<accession>A0A2A9NSC7</accession>
<dbReference type="Pfam" id="PF10288">
    <property type="entry name" value="CTU2"/>
    <property type="match status" value="1"/>
</dbReference>
<dbReference type="STRING" id="703135.A0A2A9NSC7"/>
<organism evidence="4 5">
    <name type="scientific">Amanita thiersii Skay4041</name>
    <dbReference type="NCBI Taxonomy" id="703135"/>
    <lineage>
        <taxon>Eukaryota</taxon>
        <taxon>Fungi</taxon>
        <taxon>Dikarya</taxon>
        <taxon>Basidiomycota</taxon>
        <taxon>Agaricomycotina</taxon>
        <taxon>Agaricomycetes</taxon>
        <taxon>Agaricomycetidae</taxon>
        <taxon>Agaricales</taxon>
        <taxon>Pluteineae</taxon>
        <taxon>Amanitaceae</taxon>
        <taxon>Amanita</taxon>
    </lineage>
</organism>
<keyword evidence="2 3" id="KW-0819">tRNA processing</keyword>
<dbReference type="OrthoDB" id="25129at2759"/>